<dbReference type="EMBL" id="MU003524">
    <property type="protein sequence ID" value="KAF2466544.1"/>
    <property type="molecule type" value="Genomic_DNA"/>
</dbReference>
<protein>
    <submittedName>
        <fullName evidence="1">HET-domain-containing protein</fullName>
    </submittedName>
</protein>
<reference evidence="1" key="1">
    <citation type="journal article" date="2020" name="Stud. Mycol.">
        <title>101 Dothideomycetes genomes: a test case for predicting lifestyles and emergence of pathogens.</title>
        <authorList>
            <person name="Haridas S."/>
            <person name="Albert R."/>
            <person name="Binder M."/>
            <person name="Bloem J."/>
            <person name="Labutti K."/>
            <person name="Salamov A."/>
            <person name="Andreopoulos B."/>
            <person name="Baker S."/>
            <person name="Barry K."/>
            <person name="Bills G."/>
            <person name="Bluhm B."/>
            <person name="Cannon C."/>
            <person name="Castanera R."/>
            <person name="Culley D."/>
            <person name="Daum C."/>
            <person name="Ezra D."/>
            <person name="Gonzalez J."/>
            <person name="Henrissat B."/>
            <person name="Kuo A."/>
            <person name="Liang C."/>
            <person name="Lipzen A."/>
            <person name="Lutzoni F."/>
            <person name="Magnuson J."/>
            <person name="Mondo S."/>
            <person name="Nolan M."/>
            <person name="Ohm R."/>
            <person name="Pangilinan J."/>
            <person name="Park H.-J."/>
            <person name="Ramirez L."/>
            <person name="Alfaro M."/>
            <person name="Sun H."/>
            <person name="Tritt A."/>
            <person name="Yoshinaga Y."/>
            <person name="Zwiers L.-H."/>
            <person name="Turgeon B."/>
            <person name="Goodwin S."/>
            <person name="Spatafora J."/>
            <person name="Crous P."/>
            <person name="Grigoriev I."/>
        </authorList>
    </citation>
    <scope>NUCLEOTIDE SEQUENCE</scope>
    <source>
        <strain evidence="1">ATCC 200398</strain>
    </source>
</reference>
<proteinExistence type="predicted"/>
<dbReference type="Proteomes" id="UP000799755">
    <property type="component" value="Unassembled WGS sequence"/>
</dbReference>
<comment type="caution">
    <text evidence="1">The sequence shown here is derived from an EMBL/GenBank/DDBJ whole genome shotgun (WGS) entry which is preliminary data.</text>
</comment>
<accession>A0ACB6QHP7</accession>
<name>A0ACB6QHP7_9PLEO</name>
<keyword evidence="2" id="KW-1185">Reference proteome</keyword>
<gene>
    <name evidence="1" type="ORF">BDR25DRAFT_377085</name>
</gene>
<organism evidence="1 2">
    <name type="scientific">Lindgomyces ingoldianus</name>
    <dbReference type="NCBI Taxonomy" id="673940"/>
    <lineage>
        <taxon>Eukaryota</taxon>
        <taxon>Fungi</taxon>
        <taxon>Dikarya</taxon>
        <taxon>Ascomycota</taxon>
        <taxon>Pezizomycotina</taxon>
        <taxon>Dothideomycetes</taxon>
        <taxon>Pleosporomycetidae</taxon>
        <taxon>Pleosporales</taxon>
        <taxon>Lindgomycetaceae</taxon>
        <taxon>Lindgomyces</taxon>
    </lineage>
</organism>
<sequence length="759" mass="86854">MCKDCGLPPFRYQDLRLEPKSFSIRLLKLHPAGVQGADIVIELVTTDSDNPSYDALSWCWGKGGPTRPVRARSEGGDHCLRISTNLESALRHLRLPDRYRILWIDAICIDQSNSMEKNRQVPMMSDIYGKAQRVCVWLGDSDDSSVKAINFVKDHVLDLHDFDNICQDDKYAEGWIALVQFMERPWFSRRWVIQEIALANQTTATIICGQDTISWAEFSEAVSLFDGALTGPLDLSKLKFPHRNNVSYSTRYAPALGAIRLVKATNELFRTSFYDGIPSALRSLEYLVSTFTIFDLIPDGVNMEGQATLFDHLPLVRNVMKTWMESHIVRRAFRVDYDAPIIEVYKQFISFSVSKAQPSRALDIICRPWAPELRNVEFPSWISTLANATYKLVDQNALGQRLVRRNPDSLVGNPDSATYNASRNIGPPKSVMVFPYWKSVDRSMFLRGFVLDEVRNSTYPSQLGHIPLEWVAMGNWDPKYDEPPEEFWRTLVADRSPRGRDPLLFYPRACREVFQHSIDDTLDTSMLINHGSSIIADFLKRVQAVIWNRRLMRTKRSWLGLAPKATRDGDLVCILYGCSVPVILRKVQKTSSEIELELKDHETRKADAVLYIARKLADYARRRRAAREEYSTSISSDKSRTHDSQGVKERSPQMYQPDEEKKVAQSSSEHNLDSNPSSDRHGKRRYSESNTNGHDSKRFASDHQQLKYVGPDASDVYYILIGECYVHGMMNGEARIFRSRYNAGKPISERIMAETFELR</sequence>
<evidence type="ECO:0000313" key="1">
    <source>
        <dbReference type="EMBL" id="KAF2466544.1"/>
    </source>
</evidence>
<evidence type="ECO:0000313" key="2">
    <source>
        <dbReference type="Proteomes" id="UP000799755"/>
    </source>
</evidence>